<accession>A0AAV4RXC1</accession>
<protein>
    <submittedName>
        <fullName evidence="1">Uncharacterized protein</fullName>
    </submittedName>
</protein>
<comment type="caution">
    <text evidence="1">The sequence shown here is derived from an EMBL/GenBank/DDBJ whole genome shotgun (WGS) entry which is preliminary data.</text>
</comment>
<gene>
    <name evidence="1" type="ORF">CDAR_61041</name>
</gene>
<evidence type="ECO:0000313" key="1">
    <source>
        <dbReference type="EMBL" id="GIY25359.1"/>
    </source>
</evidence>
<dbReference type="Proteomes" id="UP001054837">
    <property type="component" value="Unassembled WGS sequence"/>
</dbReference>
<evidence type="ECO:0000313" key="2">
    <source>
        <dbReference type="Proteomes" id="UP001054837"/>
    </source>
</evidence>
<dbReference type="EMBL" id="BPLQ01006798">
    <property type="protein sequence ID" value="GIY25359.1"/>
    <property type="molecule type" value="Genomic_DNA"/>
</dbReference>
<proteinExistence type="predicted"/>
<organism evidence="1 2">
    <name type="scientific">Caerostris darwini</name>
    <dbReference type="NCBI Taxonomy" id="1538125"/>
    <lineage>
        <taxon>Eukaryota</taxon>
        <taxon>Metazoa</taxon>
        <taxon>Ecdysozoa</taxon>
        <taxon>Arthropoda</taxon>
        <taxon>Chelicerata</taxon>
        <taxon>Arachnida</taxon>
        <taxon>Araneae</taxon>
        <taxon>Araneomorphae</taxon>
        <taxon>Entelegynae</taxon>
        <taxon>Araneoidea</taxon>
        <taxon>Araneidae</taxon>
        <taxon>Caerostris</taxon>
    </lineage>
</organism>
<sequence>MVNVGMVAGFGCVGVLTVKPIQSIIDLLQEFRCCMYSFYCSLVERDSYCQYCFLSRKDKWKIELKRRCF</sequence>
<keyword evidence="2" id="KW-1185">Reference proteome</keyword>
<name>A0AAV4RXC1_9ARAC</name>
<reference evidence="1 2" key="1">
    <citation type="submission" date="2021-06" db="EMBL/GenBank/DDBJ databases">
        <title>Caerostris darwini draft genome.</title>
        <authorList>
            <person name="Kono N."/>
            <person name="Arakawa K."/>
        </authorList>
    </citation>
    <scope>NUCLEOTIDE SEQUENCE [LARGE SCALE GENOMIC DNA]</scope>
</reference>
<dbReference type="AlphaFoldDB" id="A0AAV4RXC1"/>